<accession>A0A1H1WWE4</accession>
<dbReference type="Proteomes" id="UP000243904">
    <property type="component" value="Chromosome I"/>
</dbReference>
<evidence type="ECO:0000313" key="2">
    <source>
        <dbReference type="Proteomes" id="UP000243904"/>
    </source>
</evidence>
<gene>
    <name evidence="1" type="ORF">SAMN05444158_4045</name>
</gene>
<name>A0A1H1WWE4_9BRAD</name>
<dbReference type="EMBL" id="LT629750">
    <property type="protein sequence ID" value="SDT01415.1"/>
    <property type="molecule type" value="Genomic_DNA"/>
</dbReference>
<dbReference type="AlphaFoldDB" id="A0A1H1WWE4"/>
<organism evidence="1 2">
    <name type="scientific">Bradyrhizobium canariense</name>
    <dbReference type="NCBI Taxonomy" id="255045"/>
    <lineage>
        <taxon>Bacteria</taxon>
        <taxon>Pseudomonadati</taxon>
        <taxon>Pseudomonadota</taxon>
        <taxon>Alphaproteobacteria</taxon>
        <taxon>Hyphomicrobiales</taxon>
        <taxon>Nitrobacteraceae</taxon>
        <taxon>Bradyrhizobium</taxon>
    </lineage>
</organism>
<reference evidence="2" key="1">
    <citation type="submission" date="2016-10" db="EMBL/GenBank/DDBJ databases">
        <authorList>
            <person name="Varghese N."/>
            <person name="Submissions S."/>
        </authorList>
    </citation>
    <scope>NUCLEOTIDE SEQUENCE [LARGE SCALE GENOMIC DNA]</scope>
    <source>
        <strain evidence="2">GAS369</strain>
    </source>
</reference>
<sequence length="39" mass="4497">MVPSEQVGSLCWPIAGHECGLQEYAYDNCRECIKYFAER</sequence>
<proteinExistence type="predicted"/>
<protein>
    <submittedName>
        <fullName evidence="1">Uncharacterized protein</fullName>
    </submittedName>
</protein>
<keyword evidence="2" id="KW-1185">Reference proteome</keyword>
<evidence type="ECO:0000313" key="1">
    <source>
        <dbReference type="EMBL" id="SDT01415.1"/>
    </source>
</evidence>